<keyword evidence="5" id="KW-0573">Peptidoglycan synthesis</keyword>
<keyword evidence="12" id="KW-0645">Protease</keyword>
<dbReference type="GO" id="GO:0006508">
    <property type="term" value="P:proteolysis"/>
    <property type="evidence" value="ECO:0007669"/>
    <property type="project" value="InterPro"/>
</dbReference>
<dbReference type="AlphaFoldDB" id="A0A2W5NYZ5"/>
<evidence type="ECO:0000259" key="11">
    <source>
        <dbReference type="Pfam" id="PF00768"/>
    </source>
</evidence>
<evidence type="ECO:0000256" key="5">
    <source>
        <dbReference type="ARBA" id="ARBA00022984"/>
    </source>
</evidence>
<feature type="active site" evidence="7">
    <location>
        <position position="113"/>
    </location>
</feature>
<dbReference type="Proteomes" id="UP000249229">
    <property type="component" value="Unassembled WGS sequence"/>
</dbReference>
<comment type="similarity">
    <text evidence="1 9">Belongs to the peptidase S11 family.</text>
</comment>
<dbReference type="EMBL" id="QFQI01000013">
    <property type="protein sequence ID" value="PZQ58772.1"/>
    <property type="molecule type" value="Genomic_DNA"/>
</dbReference>
<evidence type="ECO:0000256" key="3">
    <source>
        <dbReference type="ARBA" id="ARBA00022801"/>
    </source>
</evidence>
<dbReference type="PANTHER" id="PTHR21581:SF6">
    <property type="entry name" value="TRAFFICKING PROTEIN PARTICLE COMPLEX SUBUNIT 12"/>
    <property type="match status" value="1"/>
</dbReference>
<keyword evidence="6" id="KW-0961">Cell wall biogenesis/degradation</keyword>
<keyword evidence="12" id="KW-0121">Carboxypeptidase</keyword>
<keyword evidence="2 10" id="KW-0732">Signal</keyword>
<evidence type="ECO:0000256" key="10">
    <source>
        <dbReference type="SAM" id="SignalP"/>
    </source>
</evidence>
<comment type="caution">
    <text evidence="12">The sequence shown here is derived from an EMBL/GenBank/DDBJ whole genome shotgun (WGS) entry which is preliminary data.</text>
</comment>
<evidence type="ECO:0000313" key="12">
    <source>
        <dbReference type="EMBL" id="PZQ58772.1"/>
    </source>
</evidence>
<gene>
    <name evidence="12" type="ORF">DI544_13125</name>
</gene>
<dbReference type="GO" id="GO:0008360">
    <property type="term" value="P:regulation of cell shape"/>
    <property type="evidence" value="ECO:0007669"/>
    <property type="project" value="UniProtKB-KW"/>
</dbReference>
<evidence type="ECO:0000256" key="4">
    <source>
        <dbReference type="ARBA" id="ARBA00022960"/>
    </source>
</evidence>
<dbReference type="GO" id="GO:0071555">
    <property type="term" value="P:cell wall organization"/>
    <property type="evidence" value="ECO:0007669"/>
    <property type="project" value="UniProtKB-KW"/>
</dbReference>
<dbReference type="GO" id="GO:0009252">
    <property type="term" value="P:peptidoglycan biosynthetic process"/>
    <property type="evidence" value="ECO:0007669"/>
    <property type="project" value="UniProtKB-KW"/>
</dbReference>
<accession>A0A2W5NYZ5</accession>
<dbReference type="PRINTS" id="PR00725">
    <property type="entry name" value="DADACBPTASE1"/>
</dbReference>
<dbReference type="InterPro" id="IPR018044">
    <property type="entry name" value="Peptidase_S11"/>
</dbReference>
<feature type="active site" description="Proton acceptor" evidence="7">
    <location>
        <position position="56"/>
    </location>
</feature>
<dbReference type="PANTHER" id="PTHR21581">
    <property type="entry name" value="D-ALANYL-D-ALANINE CARBOXYPEPTIDASE"/>
    <property type="match status" value="1"/>
</dbReference>
<evidence type="ECO:0000256" key="1">
    <source>
        <dbReference type="ARBA" id="ARBA00007164"/>
    </source>
</evidence>
<feature type="domain" description="Peptidase S11 D-alanyl-D-alanine carboxypeptidase A N-terminal" evidence="11">
    <location>
        <begin position="27"/>
        <end position="245"/>
    </location>
</feature>
<dbReference type="Pfam" id="PF00768">
    <property type="entry name" value="Peptidase_S11"/>
    <property type="match status" value="1"/>
</dbReference>
<keyword evidence="3" id="KW-0378">Hydrolase</keyword>
<feature type="binding site" evidence="8">
    <location>
        <position position="215"/>
    </location>
    <ligand>
        <name>substrate</name>
    </ligand>
</feature>
<feature type="active site" description="Acyl-ester intermediate" evidence="7">
    <location>
        <position position="53"/>
    </location>
</feature>
<keyword evidence="4" id="KW-0133">Cell shape</keyword>
<protein>
    <submittedName>
        <fullName evidence="12">D-alanyl-D-alanine carboxypeptidase</fullName>
    </submittedName>
</protein>
<feature type="signal peptide" evidence="10">
    <location>
        <begin position="1"/>
        <end position="24"/>
    </location>
</feature>
<sequence>MSHLLRVASALLLLILAPVPAARAAPVSQIVMDAATGQVLEAENADRVRPPASLAKMMTLLLVFDALDAGTLKPGTPIRMTAAGERQQPSRLGLRRGRTIRLDAAMRAIAVISANDIAVAVGDRLAGDERAFVRLMNKRAKAIGMTATTFGNATGLAPAGGRSTARDMAILARHLIRANPGRYRLFATRSIRWEGRSRPSHNKLLGKVAGLDGLKTGYTVEAGFNLAASARRAGRRVIVVVMGAPSAGARDLLVSNLIELGFSEPRRRGIRR</sequence>
<organism evidence="12 13">
    <name type="scientific">Sphingomonas taxi</name>
    <dbReference type="NCBI Taxonomy" id="1549858"/>
    <lineage>
        <taxon>Bacteria</taxon>
        <taxon>Pseudomonadati</taxon>
        <taxon>Pseudomonadota</taxon>
        <taxon>Alphaproteobacteria</taxon>
        <taxon>Sphingomonadales</taxon>
        <taxon>Sphingomonadaceae</taxon>
        <taxon>Sphingomonas</taxon>
    </lineage>
</organism>
<dbReference type="InterPro" id="IPR001967">
    <property type="entry name" value="Peptidase_S11_N"/>
</dbReference>
<dbReference type="SUPFAM" id="SSF56601">
    <property type="entry name" value="beta-lactamase/transpeptidase-like"/>
    <property type="match status" value="1"/>
</dbReference>
<name>A0A2W5NYZ5_9SPHN</name>
<dbReference type="GO" id="GO:0009002">
    <property type="term" value="F:serine-type D-Ala-D-Ala carboxypeptidase activity"/>
    <property type="evidence" value="ECO:0007669"/>
    <property type="project" value="InterPro"/>
</dbReference>
<evidence type="ECO:0000256" key="7">
    <source>
        <dbReference type="PIRSR" id="PIRSR618044-1"/>
    </source>
</evidence>
<evidence type="ECO:0000256" key="8">
    <source>
        <dbReference type="PIRSR" id="PIRSR618044-2"/>
    </source>
</evidence>
<feature type="chain" id="PRO_5015956847" evidence="10">
    <location>
        <begin position="25"/>
        <end position="272"/>
    </location>
</feature>
<evidence type="ECO:0000256" key="9">
    <source>
        <dbReference type="RuleBase" id="RU004016"/>
    </source>
</evidence>
<proteinExistence type="inferred from homology"/>
<evidence type="ECO:0000313" key="13">
    <source>
        <dbReference type="Proteomes" id="UP000249229"/>
    </source>
</evidence>
<evidence type="ECO:0000256" key="6">
    <source>
        <dbReference type="ARBA" id="ARBA00023316"/>
    </source>
</evidence>
<evidence type="ECO:0000256" key="2">
    <source>
        <dbReference type="ARBA" id="ARBA00022729"/>
    </source>
</evidence>
<dbReference type="Gene3D" id="3.40.710.10">
    <property type="entry name" value="DD-peptidase/beta-lactamase superfamily"/>
    <property type="match status" value="1"/>
</dbReference>
<reference evidence="12 13" key="1">
    <citation type="submission" date="2017-08" db="EMBL/GenBank/DDBJ databases">
        <title>Infants hospitalized years apart are colonized by the same room-sourced microbial strains.</title>
        <authorList>
            <person name="Brooks B."/>
            <person name="Olm M.R."/>
            <person name="Firek B.A."/>
            <person name="Baker R."/>
            <person name="Thomas B.C."/>
            <person name="Morowitz M.J."/>
            <person name="Banfield J.F."/>
        </authorList>
    </citation>
    <scope>NUCLEOTIDE SEQUENCE [LARGE SCALE GENOMIC DNA]</scope>
    <source>
        <strain evidence="12">S2_005_001_R1_22</strain>
    </source>
</reference>
<dbReference type="InterPro" id="IPR012338">
    <property type="entry name" value="Beta-lactam/transpept-like"/>
</dbReference>